<dbReference type="RefSeq" id="WP_188558071.1">
    <property type="nucleotide sequence ID" value="NZ_BMGS01000005.1"/>
</dbReference>
<evidence type="ECO:0000256" key="1">
    <source>
        <dbReference type="SAM" id="SignalP"/>
    </source>
</evidence>
<gene>
    <name evidence="2" type="ORF">GCM10011378_23960</name>
</gene>
<dbReference type="EMBL" id="BMGS01000005">
    <property type="protein sequence ID" value="GGG46957.1"/>
    <property type="molecule type" value="Genomic_DNA"/>
</dbReference>
<keyword evidence="3" id="KW-1185">Reference proteome</keyword>
<reference evidence="3" key="1">
    <citation type="journal article" date="2019" name="Int. J. Syst. Evol. Microbiol.">
        <title>The Global Catalogue of Microorganisms (GCM) 10K type strain sequencing project: providing services to taxonomists for standard genome sequencing and annotation.</title>
        <authorList>
            <consortium name="The Broad Institute Genomics Platform"/>
            <consortium name="The Broad Institute Genome Sequencing Center for Infectious Disease"/>
            <person name="Wu L."/>
            <person name="Ma J."/>
        </authorList>
    </citation>
    <scope>NUCLEOTIDE SEQUENCE [LARGE SCALE GENOMIC DNA]</scope>
    <source>
        <strain evidence="3">CGMCC 1.12990</strain>
    </source>
</reference>
<evidence type="ECO:0000313" key="2">
    <source>
        <dbReference type="EMBL" id="GGG46957.1"/>
    </source>
</evidence>
<feature type="chain" id="PRO_5045829167" description="Capsule assembly Wzi family protein" evidence="1">
    <location>
        <begin position="22"/>
        <end position="637"/>
    </location>
</feature>
<feature type="signal peptide" evidence="1">
    <location>
        <begin position="1"/>
        <end position="21"/>
    </location>
</feature>
<protein>
    <recommendedName>
        <fullName evidence="4">Capsule assembly Wzi family protein</fullName>
    </recommendedName>
</protein>
<comment type="caution">
    <text evidence="2">The sequence shown here is derived from an EMBL/GenBank/DDBJ whole genome shotgun (WGS) entry which is preliminary data.</text>
</comment>
<dbReference type="Gene3D" id="2.40.160.130">
    <property type="entry name" value="Capsule assembly protein Wzi"/>
    <property type="match status" value="1"/>
</dbReference>
<proteinExistence type="predicted"/>
<evidence type="ECO:0008006" key="4">
    <source>
        <dbReference type="Google" id="ProtNLM"/>
    </source>
</evidence>
<name>A0ABQ1WVS1_9BACT</name>
<keyword evidence="1" id="KW-0732">Signal</keyword>
<organism evidence="2 3">
    <name type="scientific">Hymenobacter glacieicola</name>
    <dbReference type="NCBI Taxonomy" id="1562124"/>
    <lineage>
        <taxon>Bacteria</taxon>
        <taxon>Pseudomonadati</taxon>
        <taxon>Bacteroidota</taxon>
        <taxon>Cytophagia</taxon>
        <taxon>Cytophagales</taxon>
        <taxon>Hymenobacteraceae</taxon>
        <taxon>Hymenobacter</taxon>
    </lineage>
</organism>
<evidence type="ECO:0000313" key="3">
    <source>
        <dbReference type="Proteomes" id="UP000601361"/>
    </source>
</evidence>
<dbReference type="Proteomes" id="UP000601361">
    <property type="component" value="Unassembled WGS sequence"/>
</dbReference>
<accession>A0ABQ1WVS1</accession>
<dbReference type="InterPro" id="IPR038636">
    <property type="entry name" value="Wzi_sf"/>
</dbReference>
<sequence>MRKSYLLPLALTGLFTAPAAAQDTPTRPTDGQGNWVTYDAPPKPARPYKSAAWNLGTPGLTKTTMGTTYVPLDADIYRLIDRYAIKYGSDSLADPHTSVRPYTRAAVARLAERILRDSTAGLSRQDRFNVRYLLRDNWHDAQQDSAVNLREQPVLKHFYERRSDLYSLETPDFSLRVNPVLGLSLGNSDGSKSYSFLNTRGVQVEGTIDQRLGFYTFLADNQMAVPLYVQQRIERDQAVPHEGFWKPFKNTPGQYDFLSARGYLTYAAGKHVSLQLGHDRNQIGNGYRSLILSDYASPYLFLKANTRIWKFHYQNLFAQMTADAPNLDTDYQRKYLAFHHLSFDIKPNLNVGLFESVVYSGYQTVIDYLDHDNNTNTPSIAQPRQRRRGLELQYLNPIIFYRAVEQGTGSEDNAILGLDFKWNIKRQVQLYGQLVLDEFVLSQIRSGNGWWANKQAFQLGGKYVDVAGIRNLDIQGEFNYIRPYMYQHEDKFRNYQHNAQSLAHPMGANLWELVGIVSYQPLPRLNVVAKGFYVKQGLDPVGQNFGSNVLLPYTNRPLDANGNLREYGFVVGSGPTSYLFHGDFTATYQAAHNLWLDGKLIVRHRTLDQPVPFFTAGTDALATVALRWNIAQRLHEF</sequence>